<dbReference type="RefSeq" id="WP_209357854.1">
    <property type="nucleotide sequence ID" value="NZ_CP060010.1"/>
</dbReference>
<dbReference type="KEGG" id="cact:HZ995_06560"/>
<reference evidence="2" key="1">
    <citation type="submission" date="2020-07" db="EMBL/GenBank/DDBJ databases">
        <title>Genome sequences of bacteria associated with the marine, planktonic diatom Thalassiosira profunda strain ECT2AJA-044.</title>
        <authorList>
            <person name="Gargas C.B."/>
            <person name="Roberts W.R."/>
            <person name="Alverson A.J."/>
        </authorList>
    </citation>
    <scope>NUCLEOTIDE SEQUENCE</scope>
    <source>
        <strain evidence="2">ECT2AJA-044</strain>
    </source>
</reference>
<keyword evidence="2" id="KW-0969">Cilium</keyword>
<feature type="domain" description="Flagellar hook-length control protein-like C-terminal" evidence="1">
    <location>
        <begin position="298"/>
        <end position="353"/>
    </location>
</feature>
<dbReference type="InterPro" id="IPR021136">
    <property type="entry name" value="Flagellar_hook_control-like_C"/>
</dbReference>
<organism evidence="2 3">
    <name type="scientific">Cognatishimia activa</name>
    <dbReference type="NCBI Taxonomy" id="1715691"/>
    <lineage>
        <taxon>Bacteria</taxon>
        <taxon>Pseudomonadati</taxon>
        <taxon>Pseudomonadota</taxon>
        <taxon>Alphaproteobacteria</taxon>
        <taxon>Rhodobacterales</taxon>
        <taxon>Paracoccaceae</taxon>
        <taxon>Cognatishimia</taxon>
    </lineage>
</organism>
<dbReference type="Pfam" id="PF02120">
    <property type="entry name" value="Flg_hook"/>
    <property type="match status" value="1"/>
</dbReference>
<name>A0A975ES41_9RHOB</name>
<evidence type="ECO:0000313" key="2">
    <source>
        <dbReference type="EMBL" id="QTN37160.1"/>
    </source>
</evidence>
<keyword evidence="2" id="KW-0966">Cell projection</keyword>
<evidence type="ECO:0000313" key="3">
    <source>
        <dbReference type="Proteomes" id="UP000665026"/>
    </source>
</evidence>
<proteinExistence type="predicted"/>
<gene>
    <name evidence="2" type="ORF">HZ995_06560</name>
</gene>
<evidence type="ECO:0000259" key="1">
    <source>
        <dbReference type="Pfam" id="PF02120"/>
    </source>
</evidence>
<dbReference type="AlphaFoldDB" id="A0A975ES41"/>
<accession>A0A975ES41</accession>
<protein>
    <submittedName>
        <fullName evidence="2">Flagellar hook-length control protein FliK</fullName>
    </submittedName>
</protein>
<dbReference type="EMBL" id="CP060010">
    <property type="protein sequence ID" value="QTN37160.1"/>
    <property type="molecule type" value="Genomic_DNA"/>
</dbReference>
<sequence>MNTAINPLVSLLGGGTPNAGQTALLGSTSFAQLIQGQELLANAQIHPNNELATLVLKANNAVASLKALEDLDLSDLTLDDIHAFFAEGQDLGVDPQSLTETLRDIQDILRDLIDVLPDLMSQFAPEELVVDDLDVLNFAAIVEVSILVRDIVSNQHLAAQQAAVVSPDAPHLQVVAATRREPQIFNGAGVRPLQSLSLVSEFDGITLPEPNVRETLTLTPPGATVFRTIVTAVIQSQRSSVQSIDFEASETPLALSARAEQPHFEQIDQPQAPQTVQRPENLISTKFANVLVNQVRQVDIQEGTTRIELSPRGLGSIEVEMRTNSDGSLSVVVRAENDAVLSALREERDLLAAIIGENASGSLDFQEYSQEQSNEHSGFANNSAIVGEEDLAEAEVGSEAIVEGPHLDLVT</sequence>
<dbReference type="Gene3D" id="3.30.750.140">
    <property type="match status" value="1"/>
</dbReference>
<dbReference type="InterPro" id="IPR038610">
    <property type="entry name" value="FliK-like_C_sf"/>
</dbReference>
<keyword evidence="2" id="KW-0282">Flagellum</keyword>
<dbReference type="Proteomes" id="UP000665026">
    <property type="component" value="Chromosome"/>
</dbReference>